<dbReference type="PATRIC" id="fig|1321816.3.peg.24"/>
<dbReference type="EMBL" id="AWSI01000004">
    <property type="protein sequence ID" value="ERH32032.1"/>
    <property type="molecule type" value="Genomic_DNA"/>
</dbReference>
<dbReference type="HOGENOM" id="CLU_3211550_0_0_11"/>
<accession>U1SMY8</accession>
<proteinExistence type="predicted"/>
<evidence type="ECO:0000313" key="1">
    <source>
        <dbReference type="EMBL" id="ERH32032.1"/>
    </source>
</evidence>
<organism evidence="1 2">
    <name type="scientific">Alloscardovia omnicolens F0580</name>
    <dbReference type="NCBI Taxonomy" id="1321816"/>
    <lineage>
        <taxon>Bacteria</taxon>
        <taxon>Bacillati</taxon>
        <taxon>Actinomycetota</taxon>
        <taxon>Actinomycetes</taxon>
        <taxon>Bifidobacteriales</taxon>
        <taxon>Bifidobacteriaceae</taxon>
        <taxon>Alloscardovia</taxon>
    </lineage>
</organism>
<name>U1SMY8_9BIFI</name>
<dbReference type="AlphaFoldDB" id="U1SMY8"/>
<reference evidence="1 2" key="1">
    <citation type="submission" date="2013-08" db="EMBL/GenBank/DDBJ databases">
        <authorList>
            <person name="Weinstock G."/>
            <person name="Sodergren E."/>
            <person name="Wylie T."/>
            <person name="Fulton L."/>
            <person name="Fulton R."/>
            <person name="Fronick C."/>
            <person name="O'Laughlin M."/>
            <person name="Godfrey J."/>
            <person name="Miner T."/>
            <person name="Herter B."/>
            <person name="Appelbaum E."/>
            <person name="Cordes M."/>
            <person name="Lek S."/>
            <person name="Wollam A."/>
            <person name="Pepin K.H."/>
            <person name="Palsikar V.B."/>
            <person name="Mitreva M."/>
            <person name="Wilson R.K."/>
        </authorList>
    </citation>
    <scope>NUCLEOTIDE SEQUENCE [LARGE SCALE GENOMIC DNA]</scope>
    <source>
        <strain evidence="1 2">F0580</strain>
    </source>
</reference>
<protein>
    <submittedName>
        <fullName evidence="1">Uncharacterized protein</fullName>
    </submittedName>
</protein>
<gene>
    <name evidence="1" type="ORF">HMPREF9244_00035</name>
</gene>
<dbReference type="Proteomes" id="UP000016519">
    <property type="component" value="Unassembled WGS sequence"/>
</dbReference>
<evidence type="ECO:0000313" key="2">
    <source>
        <dbReference type="Proteomes" id="UP000016519"/>
    </source>
</evidence>
<keyword evidence="2" id="KW-1185">Reference proteome</keyword>
<sequence length="46" mass="5143">MQVSESCERTTLTMLAVIVESVFSLRAVRESWTARASHVSRLGLYA</sequence>
<comment type="caution">
    <text evidence="1">The sequence shown here is derived from an EMBL/GenBank/DDBJ whole genome shotgun (WGS) entry which is preliminary data.</text>
</comment>